<protein>
    <recommendedName>
        <fullName evidence="2">SMP-30/Gluconolactonase/LRE-like region domain-containing protein</fullName>
    </recommendedName>
</protein>
<feature type="non-terminal residue" evidence="1">
    <location>
        <position position="1"/>
    </location>
</feature>
<reference evidence="1" key="1">
    <citation type="submission" date="2018-05" db="EMBL/GenBank/DDBJ databases">
        <authorList>
            <person name="Lanie J.A."/>
            <person name="Ng W.-L."/>
            <person name="Kazmierczak K.M."/>
            <person name="Andrzejewski T.M."/>
            <person name="Davidsen T.M."/>
            <person name="Wayne K.J."/>
            <person name="Tettelin H."/>
            <person name="Glass J.I."/>
            <person name="Rusch D."/>
            <person name="Podicherti R."/>
            <person name="Tsui H.-C.T."/>
            <person name="Winkler M.E."/>
        </authorList>
    </citation>
    <scope>NUCLEOTIDE SEQUENCE</scope>
</reference>
<sequence>VSWTIANRFLLFDQYKRELLELDAFGDVNLSSGVGQNISGYEDLVWMGISPQGILLVDRLENEIVQLDFRLNPVHTIDLNRRIFPEKAALDPWGRLYLYSRDYNSIFLFDKGELDPTPIVNLSKEFGSVFCMAEMQINQEGEMAILGCDGMIHIFSQNGRKKISFPSTIENAVFLIAVRDDWFVFNRIGAGISIHSQKKVSIPGASVPIEDMASMNRSIAVLAKDHILILDVK</sequence>
<dbReference type="SUPFAM" id="SSF101898">
    <property type="entry name" value="NHL repeat"/>
    <property type="match status" value="1"/>
</dbReference>
<organism evidence="1">
    <name type="scientific">marine metagenome</name>
    <dbReference type="NCBI Taxonomy" id="408172"/>
    <lineage>
        <taxon>unclassified sequences</taxon>
        <taxon>metagenomes</taxon>
        <taxon>ecological metagenomes</taxon>
    </lineage>
</organism>
<evidence type="ECO:0008006" key="2">
    <source>
        <dbReference type="Google" id="ProtNLM"/>
    </source>
</evidence>
<accession>A0A381NVP0</accession>
<dbReference type="EMBL" id="UINC01000565">
    <property type="protein sequence ID" value="SUZ57553.1"/>
    <property type="molecule type" value="Genomic_DNA"/>
</dbReference>
<proteinExistence type="predicted"/>
<name>A0A381NVP0_9ZZZZ</name>
<gene>
    <name evidence="1" type="ORF">METZ01_LOCUS10407</name>
</gene>
<dbReference type="AlphaFoldDB" id="A0A381NVP0"/>
<evidence type="ECO:0000313" key="1">
    <source>
        <dbReference type="EMBL" id="SUZ57553.1"/>
    </source>
</evidence>